<dbReference type="Proteomes" id="UP000252004">
    <property type="component" value="Chromosome"/>
</dbReference>
<reference evidence="6 7" key="1">
    <citation type="submission" date="2018-01" db="EMBL/GenBank/DDBJ databases">
        <title>Draft genome Sequence of streptomyces globosus LZH-48.</title>
        <authorList>
            <person name="Ran K."/>
            <person name="Li Z."/>
            <person name="Wei S."/>
            <person name="Dong R."/>
        </authorList>
    </citation>
    <scope>NUCLEOTIDE SEQUENCE [LARGE SCALE GENOMIC DNA]</scope>
    <source>
        <strain evidence="6 7">LZH-48</strain>
    </source>
</reference>
<evidence type="ECO:0000313" key="6">
    <source>
        <dbReference type="EMBL" id="AXE27368.1"/>
    </source>
</evidence>
<name>A0A344U8Z7_9ACTN</name>
<dbReference type="KEGG" id="sgz:C0216_08600"/>
<dbReference type="AlphaFoldDB" id="A0A344U8Z7"/>
<dbReference type="GO" id="GO:0003677">
    <property type="term" value="F:DNA binding"/>
    <property type="evidence" value="ECO:0007669"/>
    <property type="project" value="UniProtKB-KW"/>
</dbReference>
<dbReference type="PANTHER" id="PTHR30349">
    <property type="entry name" value="PHAGE INTEGRASE-RELATED"/>
    <property type="match status" value="1"/>
</dbReference>
<evidence type="ECO:0000256" key="2">
    <source>
        <dbReference type="ARBA" id="ARBA00023125"/>
    </source>
</evidence>
<dbReference type="GO" id="GO:0015074">
    <property type="term" value="P:DNA integration"/>
    <property type="evidence" value="ECO:0007669"/>
    <property type="project" value="InterPro"/>
</dbReference>
<dbReference type="SUPFAM" id="SSF56349">
    <property type="entry name" value="DNA breaking-rejoining enzymes"/>
    <property type="match status" value="1"/>
</dbReference>
<evidence type="ECO:0000259" key="5">
    <source>
        <dbReference type="PROSITE" id="PS51898"/>
    </source>
</evidence>
<dbReference type="PANTHER" id="PTHR30349:SF64">
    <property type="entry name" value="PROPHAGE INTEGRASE INTD-RELATED"/>
    <property type="match status" value="1"/>
</dbReference>
<keyword evidence="2" id="KW-0238">DNA-binding</keyword>
<dbReference type="InterPro" id="IPR010998">
    <property type="entry name" value="Integrase_recombinase_N"/>
</dbReference>
<dbReference type="Gene3D" id="1.10.150.130">
    <property type="match status" value="1"/>
</dbReference>
<dbReference type="OrthoDB" id="1822491at2"/>
<feature type="compositionally biased region" description="Basic residues" evidence="4">
    <location>
        <begin position="1"/>
        <end position="22"/>
    </location>
</feature>
<evidence type="ECO:0000313" key="7">
    <source>
        <dbReference type="Proteomes" id="UP000252004"/>
    </source>
</evidence>
<keyword evidence="3" id="KW-0233">DNA recombination</keyword>
<evidence type="ECO:0000256" key="4">
    <source>
        <dbReference type="SAM" id="MobiDB-lite"/>
    </source>
</evidence>
<organism evidence="6 7">
    <name type="scientific">Streptomyces globosus</name>
    <dbReference type="NCBI Taxonomy" id="68209"/>
    <lineage>
        <taxon>Bacteria</taxon>
        <taxon>Bacillati</taxon>
        <taxon>Actinomycetota</taxon>
        <taxon>Actinomycetes</taxon>
        <taxon>Kitasatosporales</taxon>
        <taxon>Streptomycetaceae</taxon>
        <taxon>Streptomyces</taxon>
    </lineage>
</organism>
<proteinExistence type="inferred from homology"/>
<accession>A0A344U8Z7</accession>
<dbReference type="InterPro" id="IPR050090">
    <property type="entry name" value="Tyrosine_recombinase_XerCD"/>
</dbReference>
<protein>
    <submittedName>
        <fullName evidence="6">Integrase</fullName>
    </submittedName>
</protein>
<dbReference type="InterPro" id="IPR011010">
    <property type="entry name" value="DNA_brk_join_enz"/>
</dbReference>
<comment type="similarity">
    <text evidence="1">Belongs to the 'phage' integrase family.</text>
</comment>
<feature type="domain" description="Tyr recombinase" evidence="5">
    <location>
        <begin position="172"/>
        <end position="402"/>
    </location>
</feature>
<dbReference type="EMBL" id="CP030862">
    <property type="protein sequence ID" value="AXE27368.1"/>
    <property type="molecule type" value="Genomic_DNA"/>
</dbReference>
<dbReference type="Pfam" id="PF00589">
    <property type="entry name" value="Phage_integrase"/>
    <property type="match status" value="1"/>
</dbReference>
<gene>
    <name evidence="6" type="ORF">C0216_08600</name>
</gene>
<sequence length="409" mass="46968">MCRQHKGKFRSKAHGQGKRWQARWRDPEGRQQTELFARETDAKTHEIKMRSEVDDGSYINPEGGEVRVGEWVTIWMSGLKFDNPRTLQRYEQRMRLHVIGTPLGKLKLKDVSATSIRDWLAGRRELLEDSTLRLVFSNLQSAFDLAVDDELIRKNPLLSRSVQAVRPRRGSTTAKELTVTWNDSEKIRAELPDRYKALVDSGRGLGMRQGECFGFGPDDIDWDHEDGPMVHIQHQVAHDGPVLVFDNPKGGTEDDPRDRWVELGDAVAEALLEHMEKYPAIEVTIPWRTRDGEPMTKRIFFYGREKKPIQANWFNSYRWKPALAAVGFIKPLDPKKPGRRWEKSRDKMMHALRHLYASMMLDGGVDIYTLADRLGHADPAFTLRNYVHRVAGAGSKVRQAVRSMYGRAA</sequence>
<dbReference type="PROSITE" id="PS51898">
    <property type="entry name" value="TYR_RECOMBINASE"/>
    <property type="match status" value="1"/>
</dbReference>
<dbReference type="InterPro" id="IPR013762">
    <property type="entry name" value="Integrase-like_cat_sf"/>
</dbReference>
<keyword evidence="7" id="KW-1185">Reference proteome</keyword>
<evidence type="ECO:0000256" key="3">
    <source>
        <dbReference type="ARBA" id="ARBA00023172"/>
    </source>
</evidence>
<feature type="region of interest" description="Disordered" evidence="4">
    <location>
        <begin position="1"/>
        <end position="29"/>
    </location>
</feature>
<evidence type="ECO:0000256" key="1">
    <source>
        <dbReference type="ARBA" id="ARBA00008857"/>
    </source>
</evidence>
<dbReference type="GO" id="GO:0006310">
    <property type="term" value="P:DNA recombination"/>
    <property type="evidence" value="ECO:0007669"/>
    <property type="project" value="UniProtKB-KW"/>
</dbReference>
<dbReference type="InterPro" id="IPR002104">
    <property type="entry name" value="Integrase_catalytic"/>
</dbReference>
<dbReference type="Gene3D" id="1.10.443.10">
    <property type="entry name" value="Intergrase catalytic core"/>
    <property type="match status" value="1"/>
</dbReference>